<dbReference type="GO" id="GO:0006631">
    <property type="term" value="P:fatty acid metabolic process"/>
    <property type="evidence" value="ECO:0007669"/>
    <property type="project" value="InterPro"/>
</dbReference>
<dbReference type="EC" id="1.1.1.35" evidence="5"/>
<evidence type="ECO:0000313" key="5">
    <source>
        <dbReference type="EMBL" id="MCT8989716.1"/>
    </source>
</evidence>
<dbReference type="PROSITE" id="PS00067">
    <property type="entry name" value="3HCDH"/>
    <property type="match status" value="1"/>
</dbReference>
<dbReference type="PANTHER" id="PTHR48075">
    <property type="entry name" value="3-HYDROXYACYL-COA DEHYDROGENASE FAMILY PROTEIN"/>
    <property type="match status" value="1"/>
</dbReference>
<dbReference type="InterPro" id="IPR036291">
    <property type="entry name" value="NAD(P)-bd_dom_sf"/>
</dbReference>
<dbReference type="GO" id="GO:0003857">
    <property type="term" value="F:(3S)-3-hydroxyacyl-CoA dehydrogenase (NAD+) activity"/>
    <property type="evidence" value="ECO:0007669"/>
    <property type="project" value="UniProtKB-EC"/>
</dbReference>
<evidence type="ECO:0000256" key="1">
    <source>
        <dbReference type="ARBA" id="ARBA00009463"/>
    </source>
</evidence>
<dbReference type="InterPro" id="IPR008927">
    <property type="entry name" value="6-PGluconate_DH-like_C_sf"/>
</dbReference>
<accession>A0A9X2X7T2</accession>
<dbReference type="InterPro" id="IPR013328">
    <property type="entry name" value="6PGD_dom2"/>
</dbReference>
<feature type="domain" description="3-hydroxyacyl-CoA dehydrogenase NAD binding" evidence="4">
    <location>
        <begin position="8"/>
        <end position="184"/>
    </location>
</feature>
<organism evidence="5 6">
    <name type="scientific">Chelativorans petroleitrophicus</name>
    <dbReference type="NCBI Taxonomy" id="2975484"/>
    <lineage>
        <taxon>Bacteria</taxon>
        <taxon>Pseudomonadati</taxon>
        <taxon>Pseudomonadota</taxon>
        <taxon>Alphaproteobacteria</taxon>
        <taxon>Hyphomicrobiales</taxon>
        <taxon>Phyllobacteriaceae</taxon>
        <taxon>Chelativorans</taxon>
    </lineage>
</organism>
<dbReference type="EMBL" id="JAODNV010000006">
    <property type="protein sequence ID" value="MCT8989716.1"/>
    <property type="molecule type" value="Genomic_DNA"/>
</dbReference>
<feature type="domain" description="3-hydroxyacyl-CoA dehydrogenase C-terminal" evidence="3">
    <location>
        <begin position="188"/>
        <end position="249"/>
    </location>
</feature>
<comment type="similarity">
    <text evidence="1">Belongs to the 3-hydroxyacyl-CoA dehydrogenase family.</text>
</comment>
<dbReference type="SUPFAM" id="SSF51735">
    <property type="entry name" value="NAD(P)-binding Rossmann-fold domains"/>
    <property type="match status" value="1"/>
</dbReference>
<dbReference type="GO" id="GO:0050104">
    <property type="term" value="F:L-gulonate 3-dehydrogenase activity"/>
    <property type="evidence" value="ECO:0007669"/>
    <property type="project" value="TreeGrafter"/>
</dbReference>
<gene>
    <name evidence="5" type="ORF">NYR54_05340</name>
</gene>
<evidence type="ECO:0000259" key="4">
    <source>
        <dbReference type="Pfam" id="PF02737"/>
    </source>
</evidence>
<protein>
    <submittedName>
        <fullName evidence="5">3-hydroxyacyl-CoA dehydrogenase</fullName>
        <ecNumber evidence="5">1.1.1.35</ecNumber>
    </submittedName>
</protein>
<dbReference type="NCBIfam" id="NF004783">
    <property type="entry name" value="PRK06129.1"/>
    <property type="match status" value="1"/>
</dbReference>
<dbReference type="SUPFAM" id="SSF48179">
    <property type="entry name" value="6-phosphogluconate dehydrogenase C-terminal domain-like"/>
    <property type="match status" value="1"/>
</dbReference>
<reference evidence="5" key="1">
    <citation type="submission" date="2022-08" db="EMBL/GenBank/DDBJ databases">
        <title>Chelativorans sichuanense sp. nov., a paraffin oil-degrading bacterium isolated from a mixture of oil-based drill cuttings and paddy soil.</title>
        <authorList>
            <person name="Yu J."/>
            <person name="Liu H."/>
            <person name="Chen Q."/>
        </authorList>
    </citation>
    <scope>NUCLEOTIDE SEQUENCE</scope>
    <source>
        <strain evidence="5">SCAU 2101</strain>
    </source>
</reference>
<dbReference type="Pfam" id="PF00725">
    <property type="entry name" value="3HCDH"/>
    <property type="match status" value="1"/>
</dbReference>
<dbReference type="PROSITE" id="PS51257">
    <property type="entry name" value="PROKAR_LIPOPROTEIN"/>
    <property type="match status" value="1"/>
</dbReference>
<dbReference type="RefSeq" id="WP_261514571.1">
    <property type="nucleotide sequence ID" value="NZ_JAODNV010000006.1"/>
</dbReference>
<dbReference type="InterPro" id="IPR006180">
    <property type="entry name" value="3-OHacyl-CoA_DH_CS"/>
</dbReference>
<sequence>MENGFRHTAIVGAGLVGCGWAVTFALAGSTVTLYDERAEARQNLPERLRGMLDDLEKAGLANHTAEAFSRMRVCETLAQALDGADYVQESVFERVEVKATVSKDIGALIGPQTIVGSSSSGIPASAFTQEVPKRERFLIAHPVNPPHLAPVVELVPAPWTAPDVVLTVRHALAAMGKVPVEVRREIEGFILNRLQGALLNEAWALYEEGYASIEDIDATVSHGLGLRWAFMGPFETIDLNAPGGVADYAERLAPLYHSIALSRTEPRGWSADLIRRVTEERRQSLPLEKIPERSAWRDRRLAALVAHLRAQDRADRN</sequence>
<dbReference type="InterPro" id="IPR006176">
    <property type="entry name" value="3-OHacyl-CoA_DH_NAD-bd"/>
</dbReference>
<dbReference type="AlphaFoldDB" id="A0A9X2X7T2"/>
<dbReference type="Pfam" id="PF02737">
    <property type="entry name" value="3HCDH_N"/>
    <property type="match status" value="1"/>
</dbReference>
<dbReference type="GO" id="GO:0070403">
    <property type="term" value="F:NAD+ binding"/>
    <property type="evidence" value="ECO:0007669"/>
    <property type="project" value="InterPro"/>
</dbReference>
<comment type="caution">
    <text evidence="5">The sequence shown here is derived from an EMBL/GenBank/DDBJ whole genome shotgun (WGS) entry which is preliminary data.</text>
</comment>
<dbReference type="Gene3D" id="1.10.1040.10">
    <property type="entry name" value="N-(1-d-carboxylethyl)-l-norvaline Dehydrogenase, domain 2"/>
    <property type="match status" value="1"/>
</dbReference>
<evidence type="ECO:0000313" key="6">
    <source>
        <dbReference type="Proteomes" id="UP001149009"/>
    </source>
</evidence>
<dbReference type="Gene3D" id="3.40.50.720">
    <property type="entry name" value="NAD(P)-binding Rossmann-like Domain"/>
    <property type="match status" value="1"/>
</dbReference>
<keyword evidence="2 5" id="KW-0560">Oxidoreductase</keyword>
<evidence type="ECO:0000259" key="3">
    <source>
        <dbReference type="Pfam" id="PF00725"/>
    </source>
</evidence>
<proteinExistence type="inferred from homology"/>
<dbReference type="PANTHER" id="PTHR48075:SF1">
    <property type="entry name" value="LAMBDA-CRYSTALLIN HOMOLOG"/>
    <property type="match status" value="1"/>
</dbReference>
<dbReference type="Proteomes" id="UP001149009">
    <property type="component" value="Unassembled WGS sequence"/>
</dbReference>
<evidence type="ECO:0000256" key="2">
    <source>
        <dbReference type="ARBA" id="ARBA00023002"/>
    </source>
</evidence>
<dbReference type="InterPro" id="IPR006108">
    <property type="entry name" value="3HC_DH_C"/>
</dbReference>
<keyword evidence="6" id="KW-1185">Reference proteome</keyword>
<name>A0A9X2X7T2_9HYPH</name>